<keyword evidence="5 6" id="KW-0472">Membrane</keyword>
<evidence type="ECO:0000256" key="5">
    <source>
        <dbReference type="ARBA" id="ARBA00023136"/>
    </source>
</evidence>
<organism evidence="7 8">
    <name type="scientific">Glossina morsitans morsitans</name>
    <name type="common">Savannah tsetse fly</name>
    <dbReference type="NCBI Taxonomy" id="37546"/>
    <lineage>
        <taxon>Eukaryota</taxon>
        <taxon>Metazoa</taxon>
        <taxon>Ecdysozoa</taxon>
        <taxon>Arthropoda</taxon>
        <taxon>Hexapoda</taxon>
        <taxon>Insecta</taxon>
        <taxon>Pterygota</taxon>
        <taxon>Neoptera</taxon>
        <taxon>Endopterygota</taxon>
        <taxon>Diptera</taxon>
        <taxon>Brachycera</taxon>
        <taxon>Muscomorpha</taxon>
        <taxon>Hippoboscoidea</taxon>
        <taxon>Glossinidae</taxon>
        <taxon>Glossina</taxon>
    </lineage>
</organism>
<keyword evidence="8" id="KW-1185">Reference proteome</keyword>
<evidence type="ECO:0000313" key="7">
    <source>
        <dbReference type="EnsemblMetazoa" id="GMOY005515-PA"/>
    </source>
</evidence>
<keyword evidence="4 6" id="KW-1133">Transmembrane helix</keyword>
<dbReference type="PhylomeDB" id="A0A1B0FNP1"/>
<comment type="similarity">
    <text evidence="2">Belongs to the clarin family.</text>
</comment>
<dbReference type="EnsemblMetazoa" id="GMOY005515-RA">
    <property type="protein sequence ID" value="GMOY005515-PA"/>
    <property type="gene ID" value="GMOY005515"/>
</dbReference>
<feature type="transmembrane region" description="Helical" evidence="6">
    <location>
        <begin position="113"/>
        <end position="139"/>
    </location>
</feature>
<dbReference type="PANTHER" id="PTHR31548">
    <property type="entry name" value="CLARIN"/>
    <property type="match status" value="1"/>
</dbReference>
<evidence type="ECO:0000256" key="2">
    <source>
        <dbReference type="ARBA" id="ARBA00005787"/>
    </source>
</evidence>
<dbReference type="Proteomes" id="UP000092444">
    <property type="component" value="Unassembled WGS sequence"/>
</dbReference>
<sequence>MSLRTRTLVFSTFFGSILAIGLLLVSLTTNSWVKAYPKRTNAPVSYSVLYYVTPFVLYLCEIHFFVNVLQESKGEVSYGLFYGTKDLNPGFGVRSHSVDVYTFMQTEQQPMNFWLWLITALGTGLGLLSCAISAIAAVFKAASAAKKPGTMLVLFASNISSALSQVLAFICWLVQFFQYLQHNVLAIEDRRHNWYSHGLASLGYSFYLVVVSTLVVFLNITILFHARRREKREVRRLQPPSEEKHQSAIMLY</sequence>
<dbReference type="GO" id="GO:0007605">
    <property type="term" value="P:sensory perception of sound"/>
    <property type="evidence" value="ECO:0007669"/>
    <property type="project" value="UniProtKB-ARBA"/>
</dbReference>
<dbReference type="PANTHER" id="PTHR31548:SF1">
    <property type="entry name" value="LD47387P"/>
    <property type="match status" value="1"/>
</dbReference>
<evidence type="ECO:0000256" key="1">
    <source>
        <dbReference type="ARBA" id="ARBA00004141"/>
    </source>
</evidence>
<dbReference type="AlphaFoldDB" id="A0A1B0FNP1"/>
<dbReference type="Gene3D" id="1.20.140.150">
    <property type="match status" value="1"/>
</dbReference>
<keyword evidence="3 6" id="KW-0812">Transmembrane</keyword>
<accession>A0A1B0FNP1</accession>
<evidence type="ECO:0000256" key="4">
    <source>
        <dbReference type="ARBA" id="ARBA00022989"/>
    </source>
</evidence>
<dbReference type="VEuPathDB" id="VectorBase:GMOY005515"/>
<feature type="transmembrane region" description="Helical" evidence="6">
    <location>
        <begin position="48"/>
        <end position="66"/>
    </location>
</feature>
<feature type="transmembrane region" description="Helical" evidence="6">
    <location>
        <begin position="204"/>
        <end position="226"/>
    </location>
</feature>
<dbReference type="EMBL" id="CCAG010003645">
    <property type="status" value="NOT_ANNOTATED_CDS"/>
    <property type="molecule type" value="Genomic_DNA"/>
</dbReference>
<feature type="transmembrane region" description="Helical" evidence="6">
    <location>
        <begin position="6"/>
        <end position="27"/>
    </location>
</feature>
<evidence type="ECO:0000256" key="6">
    <source>
        <dbReference type="SAM" id="Phobius"/>
    </source>
</evidence>
<evidence type="ECO:0000256" key="3">
    <source>
        <dbReference type="ARBA" id="ARBA00022692"/>
    </source>
</evidence>
<reference evidence="7" key="1">
    <citation type="submission" date="2020-05" db="UniProtKB">
        <authorList>
            <consortium name="EnsemblMetazoa"/>
        </authorList>
    </citation>
    <scope>IDENTIFICATION</scope>
    <source>
        <strain evidence="7">Yale</strain>
    </source>
</reference>
<name>A0A1B0FNP1_GLOMM</name>
<dbReference type="STRING" id="37546.A0A1B0FNP1"/>
<dbReference type="InterPro" id="IPR026748">
    <property type="entry name" value="Clarin"/>
</dbReference>
<comment type="subcellular location">
    <subcellularLocation>
        <location evidence="1">Membrane</location>
        <topology evidence="1">Multi-pass membrane protein</topology>
    </subcellularLocation>
</comment>
<protein>
    <submittedName>
        <fullName evidence="7">Uncharacterized protein</fullName>
    </submittedName>
</protein>
<proteinExistence type="inferred from homology"/>
<evidence type="ECO:0000313" key="8">
    <source>
        <dbReference type="Proteomes" id="UP000092444"/>
    </source>
</evidence>
<feature type="transmembrane region" description="Helical" evidence="6">
    <location>
        <begin position="151"/>
        <end position="175"/>
    </location>
</feature>
<dbReference type="GO" id="GO:0016020">
    <property type="term" value="C:membrane"/>
    <property type="evidence" value="ECO:0007669"/>
    <property type="project" value="UniProtKB-SubCell"/>
</dbReference>